<dbReference type="FunFam" id="3.40.50.2000:FF:000051">
    <property type="entry name" value="Glycosyltransferase"/>
    <property type="match status" value="1"/>
</dbReference>
<dbReference type="InterPro" id="IPR002213">
    <property type="entry name" value="UDP_glucos_trans"/>
</dbReference>
<dbReference type="SUPFAM" id="SSF53756">
    <property type="entry name" value="UDP-Glycosyltransferase/glycogen phosphorylase"/>
    <property type="match status" value="1"/>
</dbReference>
<comment type="similarity">
    <text evidence="1">Belongs to the UDP-glycosyltransferase family.</text>
</comment>
<dbReference type="OMA" id="RIMEGHE"/>
<keyword evidence="3" id="KW-0808">Transferase</keyword>
<evidence type="ECO:0000313" key="4">
    <source>
        <dbReference type="EMBL" id="OIW00999.1"/>
    </source>
</evidence>
<evidence type="ECO:0000313" key="5">
    <source>
        <dbReference type="Proteomes" id="UP000188354"/>
    </source>
</evidence>
<dbReference type="PANTHER" id="PTHR48046">
    <property type="entry name" value="UDP-GLYCOSYLTRANSFERASE 72E1"/>
    <property type="match status" value="1"/>
</dbReference>
<gene>
    <name evidence="4" type="ORF">TanjilG_16248</name>
</gene>
<evidence type="ECO:0008006" key="6">
    <source>
        <dbReference type="Google" id="ProtNLM"/>
    </source>
</evidence>
<accession>A0A1J7GKH4</accession>
<evidence type="ECO:0000256" key="1">
    <source>
        <dbReference type="ARBA" id="ARBA00009995"/>
    </source>
</evidence>
<keyword evidence="5" id="KW-1185">Reference proteome</keyword>
<dbReference type="CDD" id="cd03784">
    <property type="entry name" value="GT1_Gtf-like"/>
    <property type="match status" value="1"/>
</dbReference>
<evidence type="ECO:0000256" key="3">
    <source>
        <dbReference type="ARBA" id="ARBA00022679"/>
    </source>
</evidence>
<name>A0A1J7GKH4_LUPAN</name>
<dbReference type="Gramene" id="OIW00999">
    <property type="protein sequence ID" value="OIW00999"/>
    <property type="gene ID" value="TanjilG_16248"/>
</dbReference>
<dbReference type="Pfam" id="PF00201">
    <property type="entry name" value="UDPGT"/>
    <property type="match status" value="1"/>
</dbReference>
<dbReference type="AlphaFoldDB" id="A0A1J7GKH4"/>
<reference evidence="4 5" key="1">
    <citation type="journal article" date="2017" name="Plant Biotechnol. J.">
        <title>A comprehensive draft genome sequence for lupin (Lupinus angustifolius), an emerging health food: insights into plant-microbe interactions and legume evolution.</title>
        <authorList>
            <person name="Hane J.K."/>
            <person name="Ming Y."/>
            <person name="Kamphuis L.G."/>
            <person name="Nelson M.N."/>
            <person name="Garg G."/>
            <person name="Atkins C.A."/>
            <person name="Bayer P.E."/>
            <person name="Bravo A."/>
            <person name="Bringans S."/>
            <person name="Cannon S."/>
            <person name="Edwards D."/>
            <person name="Foley R."/>
            <person name="Gao L.L."/>
            <person name="Harrison M.J."/>
            <person name="Huang W."/>
            <person name="Hurgobin B."/>
            <person name="Li S."/>
            <person name="Liu C.W."/>
            <person name="McGrath A."/>
            <person name="Morahan G."/>
            <person name="Murray J."/>
            <person name="Weller J."/>
            <person name="Jian J."/>
            <person name="Singh K.B."/>
        </authorList>
    </citation>
    <scope>NUCLEOTIDE SEQUENCE [LARGE SCALE GENOMIC DNA]</scope>
    <source>
        <strain evidence="5">cv. Tanjil</strain>
        <tissue evidence="4">Whole plant</tissue>
    </source>
</reference>
<dbReference type="GO" id="GO:0008194">
    <property type="term" value="F:UDP-glycosyltransferase activity"/>
    <property type="evidence" value="ECO:0007669"/>
    <property type="project" value="InterPro"/>
</dbReference>
<dbReference type="EMBL" id="CM007372">
    <property type="protein sequence ID" value="OIW00999.1"/>
    <property type="molecule type" value="Genomic_DNA"/>
</dbReference>
<sequence>MLTILNNLPSNIDFTILPHVNIQDLPQNVHFSTKMILAVKLSLPFLHESVKTLSLSSHINLVALVFDLFSSDALDVANQFNLLSYVFFASGAISLSFCLSICNFDESVFTDLTKTVIIPGCVVPFQVKDFPDPALYERTSETFTLFVTICQRLSLVHGFIVNSFTDLEGDAIRAIEEKKVNGISSNNVTTPYVYAVGPIIQTESSISNENHFECSEWLNNQASKSVLYVSFGSGGTLSQEQLNELAFGLELSGHKFLWVLRVPNNSPSSPYFSGQKKDDPLNYLPLGFLERTKDQGLVVPSWAPQIEILAHESIASFLSHCGWSSTLESVVHGVPMIAWPLFAEQRMNAVFLTKVLKVAIRAKVDEESGIIKRDEISQVIKRIMETKEGFEMSERIKELSNHACVSLRENGSSYNALSSLEQKWQNI</sequence>
<proteinExistence type="inferred from homology"/>
<organism evidence="4 5">
    <name type="scientific">Lupinus angustifolius</name>
    <name type="common">Narrow-leaved blue lupine</name>
    <dbReference type="NCBI Taxonomy" id="3871"/>
    <lineage>
        <taxon>Eukaryota</taxon>
        <taxon>Viridiplantae</taxon>
        <taxon>Streptophyta</taxon>
        <taxon>Embryophyta</taxon>
        <taxon>Tracheophyta</taxon>
        <taxon>Spermatophyta</taxon>
        <taxon>Magnoliopsida</taxon>
        <taxon>eudicotyledons</taxon>
        <taxon>Gunneridae</taxon>
        <taxon>Pentapetalae</taxon>
        <taxon>rosids</taxon>
        <taxon>fabids</taxon>
        <taxon>Fabales</taxon>
        <taxon>Fabaceae</taxon>
        <taxon>Papilionoideae</taxon>
        <taxon>50 kb inversion clade</taxon>
        <taxon>genistoids sensu lato</taxon>
        <taxon>core genistoids</taxon>
        <taxon>Genisteae</taxon>
        <taxon>Lupinus</taxon>
    </lineage>
</organism>
<evidence type="ECO:0000256" key="2">
    <source>
        <dbReference type="ARBA" id="ARBA00022676"/>
    </source>
</evidence>
<dbReference type="Proteomes" id="UP000188354">
    <property type="component" value="Chromosome LG12"/>
</dbReference>
<keyword evidence="2" id="KW-0328">Glycosyltransferase</keyword>
<dbReference type="PANTHER" id="PTHR48046:SF6">
    <property type="entry name" value="GLYCOSYLTRANSFERASE"/>
    <property type="match status" value="1"/>
</dbReference>
<protein>
    <recommendedName>
        <fullName evidence="6">Glycosyltransferase</fullName>
    </recommendedName>
</protein>
<dbReference type="Gene3D" id="3.40.50.2000">
    <property type="entry name" value="Glycogen Phosphorylase B"/>
    <property type="match status" value="2"/>
</dbReference>